<keyword evidence="3" id="KW-1185">Reference proteome</keyword>
<reference evidence="2" key="1">
    <citation type="submission" date="2021-01" db="UniProtKB">
        <authorList>
            <consortium name="EnsemblMetazoa"/>
        </authorList>
    </citation>
    <scope>IDENTIFICATION</scope>
</reference>
<organism evidence="2 3">
    <name type="scientific">Clytia hemisphaerica</name>
    <dbReference type="NCBI Taxonomy" id="252671"/>
    <lineage>
        <taxon>Eukaryota</taxon>
        <taxon>Metazoa</taxon>
        <taxon>Cnidaria</taxon>
        <taxon>Hydrozoa</taxon>
        <taxon>Hydroidolina</taxon>
        <taxon>Leptothecata</taxon>
        <taxon>Obeliida</taxon>
        <taxon>Clytiidae</taxon>
        <taxon>Clytia</taxon>
    </lineage>
</organism>
<dbReference type="EnsemblMetazoa" id="CLYHEMT019854.1">
    <property type="protein sequence ID" value="CLYHEMP019854.1"/>
    <property type="gene ID" value="CLYHEMG019854"/>
</dbReference>
<dbReference type="Proteomes" id="UP000594262">
    <property type="component" value="Unplaced"/>
</dbReference>
<protein>
    <submittedName>
        <fullName evidence="2">Uncharacterized protein</fullName>
    </submittedName>
</protein>
<sequence>MENLELVIVGNSGLMLYDQEGTRGIHFWKVGSRKFFAVEQSLSNGESDDEEEEPLRKRRRPRRPPVVPTAEQFDAIVKELMEMKNFVRKSTQVAIRHNFNGPFLAELEEAFKCCICKVIPSRSPIVACTGCVTVLGCQSCIDTW</sequence>
<evidence type="ECO:0000256" key="1">
    <source>
        <dbReference type="SAM" id="MobiDB-lite"/>
    </source>
</evidence>
<name>A0A7M5X995_9CNID</name>
<feature type="region of interest" description="Disordered" evidence="1">
    <location>
        <begin position="41"/>
        <end position="67"/>
    </location>
</feature>
<proteinExistence type="predicted"/>
<dbReference type="OrthoDB" id="5986829at2759"/>
<dbReference type="AlphaFoldDB" id="A0A7M5X995"/>
<evidence type="ECO:0000313" key="3">
    <source>
        <dbReference type="Proteomes" id="UP000594262"/>
    </source>
</evidence>
<accession>A0A7M5X995</accession>
<evidence type="ECO:0000313" key="2">
    <source>
        <dbReference type="EnsemblMetazoa" id="CLYHEMP019854.1"/>
    </source>
</evidence>